<evidence type="ECO:0000256" key="3">
    <source>
        <dbReference type="ARBA" id="ARBA00022801"/>
    </source>
</evidence>
<dbReference type="InterPro" id="IPR023696">
    <property type="entry name" value="Ureohydrolase_dom_sf"/>
</dbReference>
<organism evidence="5 6">
    <name type="scientific">Pseudomonas fluorescens</name>
    <dbReference type="NCBI Taxonomy" id="294"/>
    <lineage>
        <taxon>Bacteria</taxon>
        <taxon>Pseudomonadati</taxon>
        <taxon>Pseudomonadota</taxon>
        <taxon>Gammaproteobacteria</taxon>
        <taxon>Pseudomonadales</taxon>
        <taxon>Pseudomonadaceae</taxon>
        <taxon>Pseudomonas</taxon>
    </lineage>
</organism>
<dbReference type="GO" id="GO:0047971">
    <property type="term" value="F:guanidinobutyrase activity"/>
    <property type="evidence" value="ECO:0007669"/>
    <property type="project" value="UniProtKB-EC"/>
</dbReference>
<dbReference type="InterPro" id="IPR006035">
    <property type="entry name" value="Ureohydrolase"/>
</dbReference>
<protein>
    <submittedName>
        <fullName evidence="5">Guanidinobutyrase</fullName>
        <ecNumber evidence="5">3.5.3.7</ecNumber>
    </submittedName>
</protein>
<dbReference type="GO" id="GO:0008783">
    <property type="term" value="F:agmatinase activity"/>
    <property type="evidence" value="ECO:0007669"/>
    <property type="project" value="TreeGrafter"/>
</dbReference>
<name>A0A5E6YYK9_PSEFL</name>
<reference evidence="5 6" key="1">
    <citation type="submission" date="2019-09" db="EMBL/GenBank/DDBJ databases">
        <authorList>
            <person name="Chandra G."/>
            <person name="Truman W A."/>
        </authorList>
    </citation>
    <scope>NUCLEOTIDE SEQUENCE [LARGE SCALE GENOMIC DNA]</scope>
    <source>
        <strain evidence="5">PS685</strain>
    </source>
</reference>
<keyword evidence="3 4" id="KW-0378">Hydrolase</keyword>
<dbReference type="InterPro" id="IPR020855">
    <property type="entry name" value="Ureohydrolase_Mn_BS"/>
</dbReference>
<evidence type="ECO:0000256" key="1">
    <source>
        <dbReference type="ARBA" id="ARBA00009227"/>
    </source>
</evidence>
<sequence length="109" mass="11643">MVQAEECWHKSLTPLMAEVREKVGNGPVYLSFDIDGIDPAWAPGTGTPEIGGLTTIQAMEVIRGCQGLDLVGCDLVEVSPPYDTTGNTSLLGANLLYEMLCVLPGVVHR</sequence>
<proteinExistence type="inferred from homology"/>
<evidence type="ECO:0000313" key="6">
    <source>
        <dbReference type="Proteomes" id="UP000326437"/>
    </source>
</evidence>
<dbReference type="Pfam" id="PF00491">
    <property type="entry name" value="Arginase"/>
    <property type="match status" value="1"/>
</dbReference>
<accession>A0A5E6YYK9</accession>
<dbReference type="GO" id="GO:0046872">
    <property type="term" value="F:metal ion binding"/>
    <property type="evidence" value="ECO:0007669"/>
    <property type="project" value="UniProtKB-KW"/>
</dbReference>
<evidence type="ECO:0000256" key="2">
    <source>
        <dbReference type="ARBA" id="ARBA00022723"/>
    </source>
</evidence>
<gene>
    <name evidence="5" type="primary">gbuA_1</name>
    <name evidence="5" type="ORF">PS685_03060</name>
</gene>
<dbReference type="PROSITE" id="PS51409">
    <property type="entry name" value="ARGINASE_2"/>
    <property type="match status" value="1"/>
</dbReference>
<dbReference type="GO" id="GO:0033389">
    <property type="term" value="P:putrescine biosynthetic process from arginine, via agmatine"/>
    <property type="evidence" value="ECO:0007669"/>
    <property type="project" value="TreeGrafter"/>
</dbReference>
<evidence type="ECO:0000313" key="5">
    <source>
        <dbReference type="EMBL" id="VVN59208.1"/>
    </source>
</evidence>
<dbReference type="Gene3D" id="3.40.800.10">
    <property type="entry name" value="Ureohydrolase domain"/>
    <property type="match status" value="1"/>
</dbReference>
<dbReference type="SUPFAM" id="SSF52768">
    <property type="entry name" value="Arginase/deacetylase"/>
    <property type="match status" value="1"/>
</dbReference>
<keyword evidence="2" id="KW-0479">Metal-binding</keyword>
<dbReference type="Proteomes" id="UP000326437">
    <property type="component" value="Unassembled WGS sequence"/>
</dbReference>
<dbReference type="EC" id="3.5.3.7" evidence="5"/>
<evidence type="ECO:0000256" key="4">
    <source>
        <dbReference type="RuleBase" id="RU003684"/>
    </source>
</evidence>
<comment type="similarity">
    <text evidence="1">Belongs to the arginase family. Agmatinase subfamily.</text>
</comment>
<dbReference type="EMBL" id="CABVHO010000037">
    <property type="protein sequence ID" value="VVN59208.1"/>
    <property type="molecule type" value="Genomic_DNA"/>
</dbReference>
<dbReference type="AlphaFoldDB" id="A0A5E6YYK9"/>
<dbReference type="PANTHER" id="PTHR11358:SF26">
    <property type="entry name" value="GUANIDINO ACID HYDROLASE, MITOCHONDRIAL"/>
    <property type="match status" value="1"/>
</dbReference>
<dbReference type="PANTHER" id="PTHR11358">
    <property type="entry name" value="ARGINASE/AGMATINASE"/>
    <property type="match status" value="1"/>
</dbReference>
<dbReference type="PROSITE" id="PS01053">
    <property type="entry name" value="ARGINASE_1"/>
    <property type="match status" value="1"/>
</dbReference>